<reference evidence="2 3" key="1">
    <citation type="journal article" date="2015" name="Genome Announc.">
        <title>Expanding the biotechnology potential of lactobacilli through comparative genomics of 213 strains and associated genera.</title>
        <authorList>
            <person name="Sun Z."/>
            <person name="Harris H.M."/>
            <person name="McCann A."/>
            <person name="Guo C."/>
            <person name="Argimon S."/>
            <person name="Zhang W."/>
            <person name="Yang X."/>
            <person name="Jeffery I.B."/>
            <person name="Cooney J.C."/>
            <person name="Kagawa T.F."/>
            <person name="Liu W."/>
            <person name="Song Y."/>
            <person name="Salvetti E."/>
            <person name="Wrobel A."/>
            <person name="Rasinkangas P."/>
            <person name="Parkhill J."/>
            <person name="Rea M.C."/>
            <person name="O'Sullivan O."/>
            <person name="Ritari J."/>
            <person name="Douillard F.P."/>
            <person name="Paul Ross R."/>
            <person name="Yang R."/>
            <person name="Briner A.E."/>
            <person name="Felis G.E."/>
            <person name="de Vos W.M."/>
            <person name="Barrangou R."/>
            <person name="Klaenhammer T.R."/>
            <person name="Caufield P.W."/>
            <person name="Cui Y."/>
            <person name="Zhang H."/>
            <person name="O'Toole P.W."/>
        </authorList>
    </citation>
    <scope>NUCLEOTIDE SEQUENCE [LARGE SCALE GENOMIC DNA]</scope>
    <source>
        <strain evidence="2 3">DSM 21775</strain>
    </source>
</reference>
<accession>A0A0R2DHW2</accession>
<gene>
    <name evidence="2" type="ORF">FD13_GL001295</name>
</gene>
<dbReference type="RefSeq" id="WP_061775807.1">
    <property type="nucleotide sequence ID" value="NZ_AYZH01000003.1"/>
</dbReference>
<dbReference type="Proteomes" id="UP000051589">
    <property type="component" value="Unassembled WGS sequence"/>
</dbReference>
<protein>
    <recommendedName>
        <fullName evidence="4">DUF5776 domain-containing protein</fullName>
    </recommendedName>
</protein>
<evidence type="ECO:0000256" key="1">
    <source>
        <dbReference type="SAM" id="SignalP"/>
    </source>
</evidence>
<evidence type="ECO:0000313" key="3">
    <source>
        <dbReference type="Proteomes" id="UP000051589"/>
    </source>
</evidence>
<dbReference type="PATRIC" id="fig|1423803.3.peg.1323"/>
<keyword evidence="1" id="KW-0732">Signal</keyword>
<dbReference type="EMBL" id="AYZH01000003">
    <property type="protein sequence ID" value="KRN02979.1"/>
    <property type="molecule type" value="Genomic_DNA"/>
</dbReference>
<organism evidence="2 3">
    <name type="scientific">Levilactobacillus senmaizukei DSM 21775 = NBRC 103853</name>
    <dbReference type="NCBI Taxonomy" id="1423803"/>
    <lineage>
        <taxon>Bacteria</taxon>
        <taxon>Bacillati</taxon>
        <taxon>Bacillota</taxon>
        <taxon>Bacilli</taxon>
        <taxon>Lactobacillales</taxon>
        <taxon>Lactobacillaceae</taxon>
        <taxon>Levilactobacillus</taxon>
    </lineage>
</organism>
<evidence type="ECO:0000313" key="2">
    <source>
        <dbReference type="EMBL" id="KRN02979.1"/>
    </source>
</evidence>
<comment type="caution">
    <text evidence="2">The sequence shown here is derived from an EMBL/GenBank/DDBJ whole genome shotgun (WGS) entry which is preliminary data.</text>
</comment>
<name>A0A0R2DHW2_9LACO</name>
<evidence type="ECO:0008006" key="4">
    <source>
        <dbReference type="Google" id="ProtNLM"/>
    </source>
</evidence>
<proteinExistence type="predicted"/>
<dbReference type="STRING" id="1423803.FD13_GL001295"/>
<sequence>MKLVKLLAVATVSLGVVGASVVPASASATTVPKKLRGTYYAYQGYNSWDKLKISKHSAYIKIGSDKAFKLTTKAKSKAHRLSYKNYKSMHRFFLNSKIKVLADSPFPAGGMQLASRKIGKKHYKVIRGYQSATKWDFIKGKKVKHIYRTHLN</sequence>
<keyword evidence="3" id="KW-1185">Reference proteome</keyword>
<dbReference type="OrthoDB" id="2297645at2"/>
<dbReference type="AlphaFoldDB" id="A0A0R2DHW2"/>
<feature type="signal peptide" evidence="1">
    <location>
        <begin position="1"/>
        <end position="28"/>
    </location>
</feature>
<feature type="chain" id="PRO_5006416151" description="DUF5776 domain-containing protein" evidence="1">
    <location>
        <begin position="29"/>
        <end position="152"/>
    </location>
</feature>